<protein>
    <submittedName>
        <fullName evidence="3">Uncharacterized protein</fullName>
    </submittedName>
</protein>
<keyword evidence="4" id="KW-1185">Reference proteome</keyword>
<accession>A0A5B7G5M0</accession>
<feature type="compositionally biased region" description="Basic and acidic residues" evidence="1">
    <location>
        <begin position="216"/>
        <end position="240"/>
    </location>
</feature>
<gene>
    <name evidence="3" type="ORF">E2C01_046632</name>
</gene>
<evidence type="ECO:0000313" key="3">
    <source>
        <dbReference type="EMBL" id="MPC52756.1"/>
    </source>
</evidence>
<feature type="region of interest" description="Disordered" evidence="1">
    <location>
        <begin position="215"/>
        <end position="240"/>
    </location>
</feature>
<name>A0A5B7G5M0_PORTR</name>
<comment type="caution">
    <text evidence="3">The sequence shown here is derived from an EMBL/GenBank/DDBJ whole genome shotgun (WGS) entry which is preliminary data.</text>
</comment>
<dbReference type="EMBL" id="VSRR010011125">
    <property type="protein sequence ID" value="MPC52756.1"/>
    <property type="molecule type" value="Genomic_DNA"/>
</dbReference>
<organism evidence="3 4">
    <name type="scientific">Portunus trituberculatus</name>
    <name type="common">Swimming crab</name>
    <name type="synonym">Neptunus trituberculatus</name>
    <dbReference type="NCBI Taxonomy" id="210409"/>
    <lineage>
        <taxon>Eukaryota</taxon>
        <taxon>Metazoa</taxon>
        <taxon>Ecdysozoa</taxon>
        <taxon>Arthropoda</taxon>
        <taxon>Crustacea</taxon>
        <taxon>Multicrustacea</taxon>
        <taxon>Malacostraca</taxon>
        <taxon>Eumalacostraca</taxon>
        <taxon>Eucarida</taxon>
        <taxon>Decapoda</taxon>
        <taxon>Pleocyemata</taxon>
        <taxon>Brachyura</taxon>
        <taxon>Eubrachyura</taxon>
        <taxon>Portunoidea</taxon>
        <taxon>Portunidae</taxon>
        <taxon>Portuninae</taxon>
        <taxon>Portunus</taxon>
    </lineage>
</organism>
<sequence length="240" mass="25750">MYGAVSLEAPGLGAAKHEALNSLSAHALHTSSVKGHLVAPGSEGEGDTIEESQRTGGRDGRREKYIIMKQFAVVQWNHACFGVRGVSKRTGSNPVHGPSVGPDHTAGRLFPCPLTPRIPCLLFPAPVCLHTLPRNTSSLTRNNPPPLPSLLFFPLINPPSSPSPFLLFLSLFPLLKSPTPRAALPLTLSLSLILSLALTLVTLFLILTPFALTTPHEPRETKGRGEEEKEEEGGRAGIRD</sequence>
<keyword evidence="2" id="KW-0812">Transmembrane</keyword>
<evidence type="ECO:0000313" key="4">
    <source>
        <dbReference type="Proteomes" id="UP000324222"/>
    </source>
</evidence>
<evidence type="ECO:0000256" key="1">
    <source>
        <dbReference type="SAM" id="MobiDB-lite"/>
    </source>
</evidence>
<feature type="transmembrane region" description="Helical" evidence="2">
    <location>
        <begin position="192"/>
        <end position="212"/>
    </location>
</feature>
<keyword evidence="2" id="KW-0472">Membrane</keyword>
<feature type="compositionally biased region" description="Basic and acidic residues" evidence="1">
    <location>
        <begin position="51"/>
        <end position="61"/>
    </location>
</feature>
<dbReference type="Proteomes" id="UP000324222">
    <property type="component" value="Unassembled WGS sequence"/>
</dbReference>
<proteinExistence type="predicted"/>
<evidence type="ECO:0000256" key="2">
    <source>
        <dbReference type="SAM" id="Phobius"/>
    </source>
</evidence>
<dbReference type="AlphaFoldDB" id="A0A5B7G5M0"/>
<feature type="region of interest" description="Disordered" evidence="1">
    <location>
        <begin position="36"/>
        <end position="61"/>
    </location>
</feature>
<reference evidence="3 4" key="1">
    <citation type="submission" date="2019-05" db="EMBL/GenBank/DDBJ databases">
        <title>Another draft genome of Portunus trituberculatus and its Hox gene families provides insights of decapod evolution.</title>
        <authorList>
            <person name="Jeong J.-H."/>
            <person name="Song I."/>
            <person name="Kim S."/>
            <person name="Choi T."/>
            <person name="Kim D."/>
            <person name="Ryu S."/>
            <person name="Kim W."/>
        </authorList>
    </citation>
    <scope>NUCLEOTIDE SEQUENCE [LARGE SCALE GENOMIC DNA]</scope>
    <source>
        <tissue evidence="3">Muscle</tissue>
    </source>
</reference>
<keyword evidence="2" id="KW-1133">Transmembrane helix</keyword>